<dbReference type="InterPro" id="IPR007321">
    <property type="entry name" value="Transposase_28"/>
</dbReference>
<comment type="caution">
    <text evidence="3">The sequence shown here is derived from an EMBL/GenBank/DDBJ whole genome shotgun (WGS) entry which is preliminary data.</text>
</comment>
<feature type="region of interest" description="Disordered" evidence="1">
    <location>
        <begin position="272"/>
        <end position="362"/>
    </location>
</feature>
<dbReference type="EMBL" id="AMZH03016135">
    <property type="protein sequence ID" value="RRT44958.1"/>
    <property type="molecule type" value="Genomic_DNA"/>
</dbReference>
<evidence type="ECO:0000259" key="2">
    <source>
        <dbReference type="Pfam" id="PF04195"/>
    </source>
</evidence>
<sequence length="362" mass="39944">MTSSDSSSSVRVISPPESGEISRCDPVVGSSGASSGPPSPIDARDLRDLEVMMSDHDLDTAVTEGSLVVIRERYSIPVEYGLHVLQPGQRPYSLDVPGMCISVDALEVGLRFPLYPLIEECLRWWRISPSQVAPNSWRYLVVFLGKCRGARIIPTRDLFMACFRLCKSRGGYYLSTRVDFRVSEAPSSNKGWKSRYLYVSSPVWGFRLDWSAHPIGNAPPYLSEEDTVLVGRLKGILSSSRAIKEIAELWLVEAGLSPASRDQMDLGELREIPRVTGSKVPPTRPTAHEVGASPVREAPRASSKRPVVSPPEQAKDTVRRHKKVKVLTRRHTSRLGEGESRSRSKGKEPTTPSEEPEAPVGS</sequence>
<gene>
    <name evidence="3" type="ORF">B296_00029219</name>
</gene>
<feature type="compositionally biased region" description="Basic residues" evidence="1">
    <location>
        <begin position="318"/>
        <end position="333"/>
    </location>
</feature>
<dbReference type="Proteomes" id="UP000287651">
    <property type="component" value="Unassembled WGS sequence"/>
</dbReference>
<reference evidence="3 4" key="1">
    <citation type="journal article" date="2014" name="Agronomy (Basel)">
        <title>A Draft Genome Sequence for Ensete ventricosum, the Drought-Tolerant Tree Against Hunger.</title>
        <authorList>
            <person name="Harrison J."/>
            <person name="Moore K.A."/>
            <person name="Paszkiewicz K."/>
            <person name="Jones T."/>
            <person name="Grant M."/>
            <person name="Ambacheew D."/>
            <person name="Muzemil S."/>
            <person name="Studholme D.J."/>
        </authorList>
    </citation>
    <scope>NUCLEOTIDE SEQUENCE [LARGE SCALE GENOMIC DNA]</scope>
</reference>
<dbReference type="AlphaFoldDB" id="A0A426XZJ0"/>
<dbReference type="PANTHER" id="PTHR31099">
    <property type="entry name" value="OS06G0165300 PROTEIN"/>
    <property type="match status" value="1"/>
</dbReference>
<evidence type="ECO:0000313" key="4">
    <source>
        <dbReference type="Proteomes" id="UP000287651"/>
    </source>
</evidence>
<proteinExistence type="predicted"/>
<feature type="domain" description="Transposase (putative) gypsy type" evidence="2">
    <location>
        <begin position="101"/>
        <end position="166"/>
    </location>
</feature>
<accession>A0A426XZJ0</accession>
<evidence type="ECO:0000256" key="1">
    <source>
        <dbReference type="SAM" id="MobiDB-lite"/>
    </source>
</evidence>
<dbReference type="PANTHER" id="PTHR31099:SF28">
    <property type="entry name" value="F5J5.12"/>
    <property type="match status" value="1"/>
</dbReference>
<protein>
    <recommendedName>
        <fullName evidence="2">Transposase (putative) gypsy type domain-containing protein</fullName>
    </recommendedName>
</protein>
<name>A0A426XZJ0_ENSVE</name>
<organism evidence="3 4">
    <name type="scientific">Ensete ventricosum</name>
    <name type="common">Abyssinian banana</name>
    <name type="synonym">Musa ensete</name>
    <dbReference type="NCBI Taxonomy" id="4639"/>
    <lineage>
        <taxon>Eukaryota</taxon>
        <taxon>Viridiplantae</taxon>
        <taxon>Streptophyta</taxon>
        <taxon>Embryophyta</taxon>
        <taxon>Tracheophyta</taxon>
        <taxon>Spermatophyta</taxon>
        <taxon>Magnoliopsida</taxon>
        <taxon>Liliopsida</taxon>
        <taxon>Zingiberales</taxon>
        <taxon>Musaceae</taxon>
        <taxon>Ensete</taxon>
    </lineage>
</organism>
<evidence type="ECO:0000313" key="3">
    <source>
        <dbReference type="EMBL" id="RRT44958.1"/>
    </source>
</evidence>
<feature type="compositionally biased region" description="Basic and acidic residues" evidence="1">
    <location>
        <begin position="334"/>
        <end position="348"/>
    </location>
</feature>
<dbReference type="Pfam" id="PF04195">
    <property type="entry name" value="Transposase_28"/>
    <property type="match status" value="1"/>
</dbReference>
<feature type="region of interest" description="Disordered" evidence="1">
    <location>
        <begin position="1"/>
        <end position="43"/>
    </location>
</feature>
<feature type="compositionally biased region" description="Low complexity" evidence="1">
    <location>
        <begin position="1"/>
        <end position="18"/>
    </location>
</feature>